<reference evidence="2" key="1">
    <citation type="submission" date="2016-11" db="EMBL/GenBank/DDBJ databases">
        <authorList>
            <person name="Varghese N."/>
            <person name="Submissions S."/>
        </authorList>
    </citation>
    <scope>NUCLEOTIDE SEQUENCE [LARGE SCALE GENOMIC DNA]</scope>
    <source>
        <strain evidence="2">CECT 8089</strain>
    </source>
</reference>
<proteinExistence type="predicted"/>
<sequence length="242" mass="26296">MVRGLSVALAVAIASVGLLSDAGGAWSLLKAFIPNKEPLVAIQGRLSPVFRNPGFSSNHDDVSLSLQVRNYSEAPVTLIAASLSVENARTVTVAKSGGKGRCTLGSDRNENSPITIAPGATQWLTVGDNVELRGVSSYLTDERLSEVFVHETAGRPFSIAQLTYVEDLNAYFDKVYGSQAIIKVTMQSISNKEHIFTFPIAQGKDLFATDGSLHHDWFIANWKNWRNIRSLGGYKCGNEYDS</sequence>
<evidence type="ECO:0000313" key="2">
    <source>
        <dbReference type="Proteomes" id="UP000184305"/>
    </source>
</evidence>
<name>A0A1M7GWD3_9GAMM</name>
<dbReference type="Proteomes" id="UP000184305">
    <property type="component" value="Unassembled WGS sequence"/>
</dbReference>
<protein>
    <submittedName>
        <fullName evidence="1">Uncharacterized protein</fullName>
    </submittedName>
</protein>
<evidence type="ECO:0000313" key="1">
    <source>
        <dbReference type="EMBL" id="SHM20503.1"/>
    </source>
</evidence>
<keyword evidence="2" id="KW-1185">Reference proteome</keyword>
<dbReference type="AlphaFoldDB" id="A0A1M7GWD3"/>
<dbReference type="EMBL" id="FRBQ01000003">
    <property type="protein sequence ID" value="SHM20503.1"/>
    <property type="molecule type" value="Genomic_DNA"/>
</dbReference>
<accession>A0A1M7GWD3</accession>
<gene>
    <name evidence="1" type="ORF">SAMN05216288_3300</name>
</gene>
<organism evidence="1 2">
    <name type="scientific">Phytopseudomonas punonensis</name>
    <dbReference type="NCBI Taxonomy" id="1220495"/>
    <lineage>
        <taxon>Bacteria</taxon>
        <taxon>Pseudomonadati</taxon>
        <taxon>Pseudomonadota</taxon>
        <taxon>Gammaproteobacteria</taxon>
        <taxon>Pseudomonadales</taxon>
        <taxon>Pseudomonadaceae</taxon>
        <taxon>Phytopseudomonas</taxon>
    </lineage>
</organism>